<accession>A0A2I1HB85</accession>
<dbReference type="Proteomes" id="UP000234323">
    <property type="component" value="Unassembled WGS sequence"/>
</dbReference>
<evidence type="ECO:0000313" key="4">
    <source>
        <dbReference type="Proteomes" id="UP000234323"/>
    </source>
</evidence>
<dbReference type="VEuPathDB" id="FungiDB:FUN_001153"/>
<keyword evidence="3" id="KW-0808">Transferase</keyword>
<dbReference type="SUPFAM" id="SSF56112">
    <property type="entry name" value="Protein kinase-like (PK-like)"/>
    <property type="match status" value="1"/>
</dbReference>
<comment type="caution">
    <text evidence="3">The sequence shown here is derived from an EMBL/GenBank/DDBJ whole genome shotgun (WGS) entry which is preliminary data.</text>
</comment>
<name>A0A2I1HB85_9GLOM</name>
<dbReference type="GO" id="GO:0005524">
    <property type="term" value="F:ATP binding"/>
    <property type="evidence" value="ECO:0007669"/>
    <property type="project" value="InterPro"/>
</dbReference>
<dbReference type="EMBL" id="LLXI01002079">
    <property type="protein sequence ID" value="PKY56144.1"/>
    <property type="molecule type" value="Genomic_DNA"/>
</dbReference>
<evidence type="ECO:0000259" key="2">
    <source>
        <dbReference type="PROSITE" id="PS50011"/>
    </source>
</evidence>
<gene>
    <name evidence="3" type="ORF">RhiirA4_476220</name>
</gene>
<dbReference type="VEuPathDB" id="FungiDB:RhiirFUN_026840"/>
<proteinExistence type="predicted"/>
<dbReference type="VEuPathDB" id="FungiDB:RhiirA1_534510"/>
<dbReference type="InterPro" id="IPR051681">
    <property type="entry name" value="Ser/Thr_Kinases-Pseudokinases"/>
</dbReference>
<keyword evidence="3" id="KW-0418">Kinase</keyword>
<keyword evidence="4" id="KW-1185">Reference proteome</keyword>
<organism evidence="3 4">
    <name type="scientific">Rhizophagus irregularis</name>
    <dbReference type="NCBI Taxonomy" id="588596"/>
    <lineage>
        <taxon>Eukaryota</taxon>
        <taxon>Fungi</taxon>
        <taxon>Fungi incertae sedis</taxon>
        <taxon>Mucoromycota</taxon>
        <taxon>Glomeromycotina</taxon>
        <taxon>Glomeromycetes</taxon>
        <taxon>Glomerales</taxon>
        <taxon>Glomeraceae</taxon>
        <taxon>Rhizophagus</taxon>
    </lineage>
</organism>
<dbReference type="InterPro" id="IPR001245">
    <property type="entry name" value="Ser-Thr/Tyr_kinase_cat_dom"/>
</dbReference>
<dbReference type="VEuPathDB" id="FungiDB:RhiirA1_466409"/>
<protein>
    <submittedName>
        <fullName evidence="3">Kinase-like protein</fullName>
    </submittedName>
</protein>
<dbReference type="AlphaFoldDB" id="A0A2I1HB85"/>
<dbReference type="Pfam" id="PF07714">
    <property type="entry name" value="PK_Tyr_Ser-Thr"/>
    <property type="match status" value="1"/>
</dbReference>
<feature type="domain" description="Protein kinase" evidence="2">
    <location>
        <begin position="138"/>
        <end position="410"/>
    </location>
</feature>
<sequence length="586" mass="67591">MSFGNNEKINNAINRSYALMDSNIRSDIHKCYESSKQIIHDDESLTENEKSEAITILTKNYDYNKLVFNSGTKRICENCNQECLAKTYCEICVRNYLKAKFSNWTSAGNVIIDNLIQECQMKSIAPYLIPEWIPYNNLQNIKYLTKGGFSEIYTAIWINGSFIEWDSEEQQLKRYGSHEIVLKRLENVENANQSWIEEAKSLLNLSNKWNDIVKCYGLTQDPSNGDYMLVMNKYDIDLRRYLQQNHNQLTWKERIQITVNIIEALSSIHNENAIHRDLHSGNILYIFHGNFNISNLGFCGPADKPLKSIYGNLPYIAPEVIIGKEQTFKSDIYSIAMLMWEISSGQPPFINYDHDYDLAMNIVNGIRPKIVPGTPLEYKNLMKQCWDADPSKRPDSFTLSYEINKLNPLYQTIKSSELSQLEENNNFVMENYNSSSKLFTSKLYQFDNLSEPRNATEEEQEAFHSNKSYDFHIPNNIDDFNKLSSKKNSTSKISSIFKAAKSYPIYLKEAQKMANDYKIESAQKQIKKLHINDNDEYEAHNNPNLHSEEQDELELPEIKNPSTSLSRAKSLSSSIATNSVKANMNA</sequence>
<dbReference type="GO" id="GO:0004674">
    <property type="term" value="F:protein serine/threonine kinase activity"/>
    <property type="evidence" value="ECO:0007669"/>
    <property type="project" value="TreeGrafter"/>
</dbReference>
<reference evidence="3 4" key="1">
    <citation type="submission" date="2015-10" db="EMBL/GenBank/DDBJ databases">
        <title>Genome analyses suggest a sexual origin of heterokaryosis in a supposedly ancient asexual fungus.</title>
        <authorList>
            <person name="Ropars J."/>
            <person name="Sedzielewska K."/>
            <person name="Noel J."/>
            <person name="Charron P."/>
            <person name="Farinelli L."/>
            <person name="Marton T."/>
            <person name="Kruger M."/>
            <person name="Pelin A."/>
            <person name="Brachmann A."/>
            <person name="Corradi N."/>
        </authorList>
    </citation>
    <scope>NUCLEOTIDE SEQUENCE [LARGE SCALE GENOMIC DNA]</scope>
    <source>
        <strain evidence="3 4">A4</strain>
    </source>
</reference>
<evidence type="ECO:0000256" key="1">
    <source>
        <dbReference type="SAM" id="MobiDB-lite"/>
    </source>
</evidence>
<evidence type="ECO:0000313" key="3">
    <source>
        <dbReference type="EMBL" id="PKY56144.1"/>
    </source>
</evidence>
<dbReference type="Gene3D" id="1.10.510.10">
    <property type="entry name" value="Transferase(Phosphotransferase) domain 1"/>
    <property type="match status" value="1"/>
</dbReference>
<dbReference type="PROSITE" id="PS50011">
    <property type="entry name" value="PROTEIN_KINASE_DOM"/>
    <property type="match status" value="1"/>
</dbReference>
<dbReference type="InterPro" id="IPR000719">
    <property type="entry name" value="Prot_kinase_dom"/>
</dbReference>
<feature type="region of interest" description="Disordered" evidence="1">
    <location>
        <begin position="536"/>
        <end position="586"/>
    </location>
</feature>
<dbReference type="PANTHER" id="PTHR44329">
    <property type="entry name" value="SERINE/THREONINE-PROTEIN KINASE TNNI3K-RELATED"/>
    <property type="match status" value="1"/>
</dbReference>
<dbReference type="InterPro" id="IPR011009">
    <property type="entry name" value="Kinase-like_dom_sf"/>
</dbReference>
<feature type="compositionally biased region" description="Low complexity" evidence="1">
    <location>
        <begin position="562"/>
        <end position="577"/>
    </location>
</feature>